<dbReference type="EMBL" id="JACBZD010000002">
    <property type="protein sequence ID" value="NYI07969.1"/>
    <property type="molecule type" value="Genomic_DNA"/>
</dbReference>
<gene>
    <name evidence="3" type="ORF">FHU37_004998</name>
</gene>
<keyword evidence="2" id="KW-1133">Transmembrane helix</keyword>
<evidence type="ECO:0000313" key="4">
    <source>
        <dbReference type="Proteomes" id="UP000567795"/>
    </source>
</evidence>
<proteinExistence type="predicted"/>
<reference evidence="3 4" key="1">
    <citation type="submission" date="2020-07" db="EMBL/GenBank/DDBJ databases">
        <title>Sequencing the genomes of 1000 actinobacteria strains.</title>
        <authorList>
            <person name="Klenk H.-P."/>
        </authorList>
    </citation>
    <scope>NUCLEOTIDE SEQUENCE [LARGE SCALE GENOMIC DNA]</scope>
    <source>
        <strain evidence="3 4">DSM 42178</strain>
    </source>
</reference>
<dbReference type="Pfam" id="PF11222">
    <property type="entry name" value="DUF3017"/>
    <property type="match status" value="1"/>
</dbReference>
<name>A0A853A0R4_9ACTN</name>
<sequence>MAIVQDAGGAAGERGAGPDAEGRGAEGRGGGDGTRPPAGATGIRPRSARSGRTEGVYPPEGGMPRRRGGAFREWPITLLLLGAAAGLGITATGSFRVGMVVLGCTLLLGAVLRGALPRVGMLAVRSRFTDVLTLTVFGAAVVLFALIALPDPVLDVPLDELNWR</sequence>
<feature type="transmembrane region" description="Helical" evidence="2">
    <location>
        <begin position="97"/>
        <end position="116"/>
    </location>
</feature>
<evidence type="ECO:0000313" key="3">
    <source>
        <dbReference type="EMBL" id="NYI07969.1"/>
    </source>
</evidence>
<comment type="caution">
    <text evidence="3">The sequence shown here is derived from an EMBL/GenBank/DDBJ whole genome shotgun (WGS) entry which is preliminary data.</text>
</comment>
<evidence type="ECO:0000256" key="1">
    <source>
        <dbReference type="SAM" id="MobiDB-lite"/>
    </source>
</evidence>
<organism evidence="3 4">
    <name type="scientific">Allostreptomyces psammosilenae</name>
    <dbReference type="NCBI Taxonomy" id="1892865"/>
    <lineage>
        <taxon>Bacteria</taxon>
        <taxon>Bacillati</taxon>
        <taxon>Actinomycetota</taxon>
        <taxon>Actinomycetes</taxon>
        <taxon>Kitasatosporales</taxon>
        <taxon>Streptomycetaceae</taxon>
        <taxon>Allostreptomyces</taxon>
    </lineage>
</organism>
<feature type="region of interest" description="Disordered" evidence="1">
    <location>
        <begin position="1"/>
        <end position="66"/>
    </location>
</feature>
<evidence type="ECO:0000256" key="2">
    <source>
        <dbReference type="SAM" id="Phobius"/>
    </source>
</evidence>
<feature type="transmembrane region" description="Helical" evidence="2">
    <location>
        <begin position="74"/>
        <end position="91"/>
    </location>
</feature>
<accession>A0A853A0R4</accession>
<dbReference type="Proteomes" id="UP000567795">
    <property type="component" value="Unassembled WGS sequence"/>
</dbReference>
<protein>
    <recommendedName>
        <fullName evidence="5">DUF3017 domain-containing protein</fullName>
    </recommendedName>
</protein>
<keyword evidence="4" id="KW-1185">Reference proteome</keyword>
<evidence type="ECO:0008006" key="5">
    <source>
        <dbReference type="Google" id="ProtNLM"/>
    </source>
</evidence>
<dbReference type="RefSeq" id="WP_179816879.1">
    <property type="nucleotide sequence ID" value="NZ_JACBZD010000002.1"/>
</dbReference>
<feature type="transmembrane region" description="Helical" evidence="2">
    <location>
        <begin position="128"/>
        <end position="149"/>
    </location>
</feature>
<dbReference type="AlphaFoldDB" id="A0A853A0R4"/>
<keyword evidence="2" id="KW-0812">Transmembrane</keyword>
<keyword evidence="2" id="KW-0472">Membrane</keyword>
<dbReference type="InterPro" id="IPR021385">
    <property type="entry name" value="DUF3017"/>
</dbReference>